<gene>
    <name evidence="5" type="ORF">NCTC10698_01841</name>
</gene>
<comment type="caution">
    <text evidence="5">The sequence shown here is derived from an EMBL/GenBank/DDBJ whole genome shotgun (WGS) entry which is preliminary data.</text>
</comment>
<accession>A0A8B4S220</accession>
<dbReference type="InterPro" id="IPR000595">
    <property type="entry name" value="cNMP-bd_dom"/>
</dbReference>
<dbReference type="InterPro" id="IPR036390">
    <property type="entry name" value="WH_DNA-bd_sf"/>
</dbReference>
<dbReference type="SUPFAM" id="SSF51206">
    <property type="entry name" value="cAMP-binding domain-like"/>
    <property type="match status" value="1"/>
</dbReference>
<organism evidence="5 6">
    <name type="scientific">Comamonas testosteroni</name>
    <name type="common">Pseudomonas testosteroni</name>
    <dbReference type="NCBI Taxonomy" id="285"/>
    <lineage>
        <taxon>Bacteria</taxon>
        <taxon>Pseudomonadati</taxon>
        <taxon>Pseudomonadota</taxon>
        <taxon>Betaproteobacteria</taxon>
        <taxon>Burkholderiales</taxon>
        <taxon>Comamonadaceae</taxon>
        <taxon>Comamonas</taxon>
    </lineage>
</organism>
<dbReference type="CDD" id="cd00038">
    <property type="entry name" value="CAP_ED"/>
    <property type="match status" value="1"/>
</dbReference>
<dbReference type="Pfam" id="PF13545">
    <property type="entry name" value="HTH_Crp_2"/>
    <property type="match status" value="1"/>
</dbReference>
<evidence type="ECO:0000313" key="6">
    <source>
        <dbReference type="Proteomes" id="UP000255070"/>
    </source>
</evidence>
<dbReference type="InterPro" id="IPR036388">
    <property type="entry name" value="WH-like_DNA-bd_sf"/>
</dbReference>
<keyword evidence="3" id="KW-0804">Transcription</keyword>
<evidence type="ECO:0000256" key="1">
    <source>
        <dbReference type="ARBA" id="ARBA00023015"/>
    </source>
</evidence>
<dbReference type="SUPFAM" id="SSF46785">
    <property type="entry name" value="Winged helix' DNA-binding domain"/>
    <property type="match status" value="1"/>
</dbReference>
<dbReference type="PANTHER" id="PTHR24567">
    <property type="entry name" value="CRP FAMILY TRANSCRIPTIONAL REGULATORY PROTEIN"/>
    <property type="match status" value="1"/>
</dbReference>
<name>A0A8B4S220_COMTE</name>
<keyword evidence="6" id="KW-1185">Reference proteome</keyword>
<dbReference type="Proteomes" id="UP000255070">
    <property type="component" value="Unassembled WGS sequence"/>
</dbReference>
<dbReference type="AlphaFoldDB" id="A0A8B4S220"/>
<dbReference type="InterPro" id="IPR012318">
    <property type="entry name" value="HTH_CRP"/>
</dbReference>
<dbReference type="InterPro" id="IPR018490">
    <property type="entry name" value="cNMP-bd_dom_sf"/>
</dbReference>
<dbReference type="GO" id="GO:0003700">
    <property type="term" value="F:DNA-binding transcription factor activity"/>
    <property type="evidence" value="ECO:0007669"/>
    <property type="project" value="TreeGrafter"/>
</dbReference>
<dbReference type="Gene3D" id="2.60.120.10">
    <property type="entry name" value="Jelly Rolls"/>
    <property type="match status" value="1"/>
</dbReference>
<reference evidence="5 6" key="1">
    <citation type="submission" date="2018-06" db="EMBL/GenBank/DDBJ databases">
        <authorList>
            <consortium name="Pathogen Informatics"/>
            <person name="Doyle S."/>
        </authorList>
    </citation>
    <scope>NUCLEOTIDE SEQUENCE [LARGE SCALE GENOMIC DNA]</scope>
    <source>
        <strain evidence="5 6">NCTC10698</strain>
    </source>
</reference>
<keyword evidence="1" id="KW-0805">Transcription regulation</keyword>
<evidence type="ECO:0000256" key="2">
    <source>
        <dbReference type="ARBA" id="ARBA00023125"/>
    </source>
</evidence>
<sequence>MERALRQSVCKRIKKSTSQLNCASGDNVRMNTKLDFPRRLSGDRYRVDWLANFPEPSMQRLRAIGIKRTFHDGQLVQKRGDSAHHVLVVLSGRLRSVGYTAGGAEQFTRWMEPGEISGFSSVLGNAPVPVDLVAAGDVELLILPSQPLLEVLASDALASLAVARALSLRVNELFDMIFIRAEETLNARVWATLQRIAAENGKPVHGNVVLLISQGDLAHAVGASRQKVNVELRKLQAQQKIRLGYRWIEIFCGTQP</sequence>
<dbReference type="PROSITE" id="PS50042">
    <property type="entry name" value="CNMP_BINDING_3"/>
    <property type="match status" value="1"/>
</dbReference>
<feature type="domain" description="Cyclic nucleotide-binding" evidence="4">
    <location>
        <begin position="49"/>
        <end position="152"/>
    </location>
</feature>
<evidence type="ECO:0000259" key="4">
    <source>
        <dbReference type="PROSITE" id="PS50042"/>
    </source>
</evidence>
<dbReference type="SMART" id="SM00100">
    <property type="entry name" value="cNMP"/>
    <property type="match status" value="1"/>
</dbReference>
<protein>
    <submittedName>
        <fullName evidence="5">Cyclic nucleotide-binding domain</fullName>
    </submittedName>
</protein>
<evidence type="ECO:0000313" key="5">
    <source>
        <dbReference type="EMBL" id="SUY76839.1"/>
    </source>
</evidence>
<proteinExistence type="predicted"/>
<dbReference type="InterPro" id="IPR014710">
    <property type="entry name" value="RmlC-like_jellyroll"/>
</dbReference>
<dbReference type="Pfam" id="PF00027">
    <property type="entry name" value="cNMP_binding"/>
    <property type="match status" value="1"/>
</dbReference>
<dbReference type="GO" id="GO:0005829">
    <property type="term" value="C:cytosol"/>
    <property type="evidence" value="ECO:0007669"/>
    <property type="project" value="TreeGrafter"/>
</dbReference>
<dbReference type="InterPro" id="IPR050397">
    <property type="entry name" value="Env_Response_Regulators"/>
</dbReference>
<dbReference type="PANTHER" id="PTHR24567:SF68">
    <property type="entry name" value="DNA-BINDING TRANSCRIPTIONAL DUAL REGULATOR CRP"/>
    <property type="match status" value="1"/>
</dbReference>
<evidence type="ECO:0000256" key="3">
    <source>
        <dbReference type="ARBA" id="ARBA00023163"/>
    </source>
</evidence>
<dbReference type="EMBL" id="UFXL01000001">
    <property type="protein sequence ID" value="SUY76839.1"/>
    <property type="molecule type" value="Genomic_DNA"/>
</dbReference>
<dbReference type="GO" id="GO:0003677">
    <property type="term" value="F:DNA binding"/>
    <property type="evidence" value="ECO:0007669"/>
    <property type="project" value="UniProtKB-KW"/>
</dbReference>
<dbReference type="Gene3D" id="1.10.10.10">
    <property type="entry name" value="Winged helix-like DNA-binding domain superfamily/Winged helix DNA-binding domain"/>
    <property type="match status" value="1"/>
</dbReference>
<keyword evidence="2" id="KW-0238">DNA-binding</keyword>